<name>A0A2P6NFM3_9EUKA</name>
<evidence type="ECO:0000313" key="1">
    <source>
        <dbReference type="EMBL" id="PRP82757.1"/>
    </source>
</evidence>
<sequence>MVPCFATASIAGALTASKEAEGVEQQAFAGGHTWGNSAHRESDRMVMVLSHSANDIARIRRLY</sequence>
<organism evidence="1 2">
    <name type="scientific">Planoprotostelium fungivorum</name>
    <dbReference type="NCBI Taxonomy" id="1890364"/>
    <lineage>
        <taxon>Eukaryota</taxon>
        <taxon>Amoebozoa</taxon>
        <taxon>Evosea</taxon>
        <taxon>Variosea</taxon>
        <taxon>Cavosteliida</taxon>
        <taxon>Cavosteliaceae</taxon>
        <taxon>Planoprotostelium</taxon>
    </lineage>
</organism>
<dbReference type="Proteomes" id="UP000241769">
    <property type="component" value="Unassembled WGS sequence"/>
</dbReference>
<keyword evidence="2" id="KW-1185">Reference proteome</keyword>
<reference evidence="1 2" key="1">
    <citation type="journal article" date="2018" name="Genome Biol. Evol.">
        <title>Multiple Roots of Fruiting Body Formation in Amoebozoa.</title>
        <authorList>
            <person name="Hillmann F."/>
            <person name="Forbes G."/>
            <person name="Novohradska S."/>
            <person name="Ferling I."/>
            <person name="Riege K."/>
            <person name="Groth M."/>
            <person name="Westermann M."/>
            <person name="Marz M."/>
            <person name="Spaller T."/>
            <person name="Winckler T."/>
            <person name="Schaap P."/>
            <person name="Glockner G."/>
        </authorList>
    </citation>
    <scope>NUCLEOTIDE SEQUENCE [LARGE SCALE GENOMIC DNA]</scope>
    <source>
        <strain evidence="1 2">Jena</strain>
    </source>
</reference>
<dbReference type="InParanoid" id="A0A2P6NFM3"/>
<accession>A0A2P6NFM3</accession>
<gene>
    <name evidence="1" type="ORF">PROFUN_09842</name>
</gene>
<proteinExistence type="predicted"/>
<dbReference type="AlphaFoldDB" id="A0A2P6NFM3"/>
<comment type="caution">
    <text evidence="1">The sequence shown here is derived from an EMBL/GenBank/DDBJ whole genome shotgun (WGS) entry which is preliminary data.</text>
</comment>
<protein>
    <submittedName>
        <fullName evidence="1">Uncharacterized protein</fullName>
    </submittedName>
</protein>
<dbReference type="EMBL" id="MDYQ01000096">
    <property type="protein sequence ID" value="PRP82757.1"/>
    <property type="molecule type" value="Genomic_DNA"/>
</dbReference>
<evidence type="ECO:0000313" key="2">
    <source>
        <dbReference type="Proteomes" id="UP000241769"/>
    </source>
</evidence>